<comment type="caution">
    <text evidence="2">The sequence shown here is derived from an EMBL/GenBank/DDBJ whole genome shotgun (WGS) entry which is preliminary data.</text>
</comment>
<reference evidence="2" key="1">
    <citation type="submission" date="2021-03" db="EMBL/GenBank/DDBJ databases">
        <title>Revisited historic fungal species revealed as producer of novel bioactive compounds through whole genome sequencing and comparative genomics.</title>
        <authorList>
            <person name="Vignolle G.A."/>
            <person name="Hochenegger N."/>
            <person name="Mach R.L."/>
            <person name="Mach-Aigner A.R."/>
            <person name="Javad Rahimi M."/>
            <person name="Salim K.A."/>
            <person name="Chan C.M."/>
            <person name="Lim L.B.L."/>
            <person name="Cai F."/>
            <person name="Druzhinina I.S."/>
            <person name="U'Ren J.M."/>
            <person name="Derntl C."/>
        </authorList>
    </citation>
    <scope>NUCLEOTIDE SEQUENCE</scope>
    <source>
        <strain evidence="2">TUCIM 5799</strain>
    </source>
</reference>
<organism evidence="2 3">
    <name type="scientific">Neoarthrinium moseri</name>
    <dbReference type="NCBI Taxonomy" id="1658444"/>
    <lineage>
        <taxon>Eukaryota</taxon>
        <taxon>Fungi</taxon>
        <taxon>Dikarya</taxon>
        <taxon>Ascomycota</taxon>
        <taxon>Pezizomycotina</taxon>
        <taxon>Sordariomycetes</taxon>
        <taxon>Xylariomycetidae</taxon>
        <taxon>Amphisphaeriales</taxon>
        <taxon>Apiosporaceae</taxon>
        <taxon>Neoarthrinium</taxon>
    </lineage>
</organism>
<protein>
    <submittedName>
        <fullName evidence="2">Uncharacterized protein</fullName>
    </submittedName>
</protein>
<proteinExistence type="predicted"/>
<feature type="chain" id="PRO_5040331749" evidence="1">
    <location>
        <begin position="31"/>
        <end position="173"/>
    </location>
</feature>
<dbReference type="EMBL" id="JAFIMR010000010">
    <property type="protein sequence ID" value="KAI1873628.1"/>
    <property type="molecule type" value="Genomic_DNA"/>
</dbReference>
<dbReference type="Proteomes" id="UP000829685">
    <property type="component" value="Unassembled WGS sequence"/>
</dbReference>
<evidence type="ECO:0000313" key="3">
    <source>
        <dbReference type="Proteomes" id="UP000829685"/>
    </source>
</evidence>
<keyword evidence="1" id="KW-0732">Signal</keyword>
<name>A0A9P9WPU3_9PEZI</name>
<dbReference type="AlphaFoldDB" id="A0A9P9WPU3"/>
<evidence type="ECO:0000313" key="2">
    <source>
        <dbReference type="EMBL" id="KAI1873628.1"/>
    </source>
</evidence>
<sequence>MAPALALPSCAMFLSTEFLGLLLDAGVAVSGRNVDAPFATDLDVAVVLEVRLGDSKQGDEGLVDDTTSFQAQLVLRRLGVVIVVEVDSVPTKEDGATVDIKGLGGNPWVVVDDSVLIEDLGTNEGRLTGLKAAASTIASTSGTTRRMLAGYLILGSLCVQKAYSNRACFDIRT</sequence>
<feature type="signal peptide" evidence="1">
    <location>
        <begin position="1"/>
        <end position="30"/>
    </location>
</feature>
<accession>A0A9P9WPU3</accession>
<gene>
    <name evidence="2" type="ORF">JX265_005250</name>
</gene>
<keyword evidence="3" id="KW-1185">Reference proteome</keyword>
<evidence type="ECO:0000256" key="1">
    <source>
        <dbReference type="SAM" id="SignalP"/>
    </source>
</evidence>